<dbReference type="GO" id="GO:0004497">
    <property type="term" value="F:monooxygenase activity"/>
    <property type="evidence" value="ECO:0007669"/>
    <property type="project" value="InterPro"/>
</dbReference>
<keyword evidence="3" id="KW-0479">Metal-binding</keyword>
<dbReference type="InterPro" id="IPR036396">
    <property type="entry name" value="Cyt_P450_sf"/>
</dbReference>
<keyword evidence="6" id="KW-1133">Transmembrane helix</keyword>
<dbReference type="SUPFAM" id="SSF48264">
    <property type="entry name" value="Cytochrome P450"/>
    <property type="match status" value="1"/>
</dbReference>
<dbReference type="OMA" id="MFINDVI"/>
<evidence type="ECO:0000256" key="2">
    <source>
        <dbReference type="ARBA" id="ARBA00022617"/>
    </source>
</evidence>
<organism evidence="7 8">
    <name type="scientific">Amborella trichopoda</name>
    <dbReference type="NCBI Taxonomy" id="13333"/>
    <lineage>
        <taxon>Eukaryota</taxon>
        <taxon>Viridiplantae</taxon>
        <taxon>Streptophyta</taxon>
        <taxon>Embryophyta</taxon>
        <taxon>Tracheophyta</taxon>
        <taxon>Spermatophyta</taxon>
        <taxon>Magnoliopsida</taxon>
        <taxon>Amborellales</taxon>
        <taxon>Amborellaceae</taxon>
        <taxon>Amborella</taxon>
    </lineage>
</organism>
<keyword evidence="4" id="KW-0560">Oxidoreductase</keyword>
<dbReference type="PANTHER" id="PTHR47955:SF8">
    <property type="entry name" value="CYTOCHROME P450 71D11-LIKE"/>
    <property type="match status" value="1"/>
</dbReference>
<name>W1NYL3_AMBTC</name>
<dbReference type="GO" id="GO:0016705">
    <property type="term" value="F:oxidoreductase activity, acting on paired donors, with incorporation or reduction of molecular oxygen"/>
    <property type="evidence" value="ECO:0007669"/>
    <property type="project" value="InterPro"/>
</dbReference>
<dbReference type="Gramene" id="ERN00479">
    <property type="protein sequence ID" value="ERN00479"/>
    <property type="gene ID" value="AMTR_s01717p00007060"/>
</dbReference>
<evidence type="ECO:0000256" key="3">
    <source>
        <dbReference type="ARBA" id="ARBA00022723"/>
    </source>
</evidence>
<sequence>MAYFLLNAVALKLCIAKAQLWGWWYEYAVLLVTLIIGSLFVHQRRRDNRLNLPPGPWRLPVIGNLHLLLPGKLLHQLLRDLSVKYGPIMFLQLGQLPTVVISSPEIAREVLQTNERVFFDRPSPCYCKYLLYGGDNLSLSPYGTFWRNVRKLCVMELLSNRKVQDFREVREEEVATLIQDIATTTGMVNLSRFVLCLTNNVVSRIVVGKKYRENGVGGYADMVNKVANMLHGYSIGDLFPSMQWITFFTPMHARVRHLFRRVDAFLDGIVEEHLKERKNGDKIKDFVNYLLDIQERGDLHFPLTRHHLKALLLTCPLWLDEYPYATCAM</sequence>
<keyword evidence="8" id="KW-1185">Reference proteome</keyword>
<keyword evidence="2" id="KW-0349">Heme</keyword>
<dbReference type="Gene3D" id="1.10.630.10">
    <property type="entry name" value="Cytochrome P450"/>
    <property type="match status" value="1"/>
</dbReference>
<comment type="similarity">
    <text evidence="1">Belongs to the cytochrome P450 family.</text>
</comment>
<protein>
    <recommendedName>
        <fullName evidence="9">Cytochrome P450</fullName>
    </recommendedName>
</protein>
<dbReference type="HOGENOM" id="CLU_001570_26_3_1"/>
<dbReference type="EMBL" id="KI394894">
    <property type="protein sequence ID" value="ERN00479.1"/>
    <property type="molecule type" value="Genomic_DNA"/>
</dbReference>
<dbReference type="GO" id="GO:0020037">
    <property type="term" value="F:heme binding"/>
    <property type="evidence" value="ECO:0007669"/>
    <property type="project" value="InterPro"/>
</dbReference>
<evidence type="ECO:0000256" key="1">
    <source>
        <dbReference type="ARBA" id="ARBA00010617"/>
    </source>
</evidence>
<keyword evidence="6" id="KW-0472">Membrane</keyword>
<keyword evidence="6" id="KW-0812">Transmembrane</keyword>
<dbReference type="InterPro" id="IPR001128">
    <property type="entry name" value="Cyt_P450"/>
</dbReference>
<dbReference type="Proteomes" id="UP000017836">
    <property type="component" value="Unassembled WGS sequence"/>
</dbReference>
<accession>W1NYL3</accession>
<dbReference type="eggNOG" id="KOG0156">
    <property type="taxonomic scope" value="Eukaryota"/>
</dbReference>
<evidence type="ECO:0000313" key="8">
    <source>
        <dbReference type="Proteomes" id="UP000017836"/>
    </source>
</evidence>
<dbReference type="InterPro" id="IPR002401">
    <property type="entry name" value="Cyt_P450_E_grp-I"/>
</dbReference>
<proteinExistence type="inferred from homology"/>
<dbReference type="PRINTS" id="PR00463">
    <property type="entry name" value="EP450I"/>
</dbReference>
<reference evidence="8" key="1">
    <citation type="journal article" date="2013" name="Science">
        <title>The Amborella genome and the evolution of flowering plants.</title>
        <authorList>
            <consortium name="Amborella Genome Project"/>
        </authorList>
    </citation>
    <scope>NUCLEOTIDE SEQUENCE [LARGE SCALE GENOMIC DNA]</scope>
</reference>
<keyword evidence="5" id="KW-0408">Iron</keyword>
<dbReference type="GO" id="GO:0005506">
    <property type="term" value="F:iron ion binding"/>
    <property type="evidence" value="ECO:0007669"/>
    <property type="project" value="InterPro"/>
</dbReference>
<feature type="transmembrane region" description="Helical" evidence="6">
    <location>
        <begin position="20"/>
        <end position="41"/>
    </location>
</feature>
<evidence type="ECO:0008006" key="9">
    <source>
        <dbReference type="Google" id="ProtNLM"/>
    </source>
</evidence>
<evidence type="ECO:0000313" key="7">
    <source>
        <dbReference type="EMBL" id="ERN00479.1"/>
    </source>
</evidence>
<dbReference type="Pfam" id="PF00067">
    <property type="entry name" value="p450"/>
    <property type="match status" value="1"/>
</dbReference>
<evidence type="ECO:0000256" key="6">
    <source>
        <dbReference type="SAM" id="Phobius"/>
    </source>
</evidence>
<evidence type="ECO:0000256" key="5">
    <source>
        <dbReference type="ARBA" id="ARBA00023004"/>
    </source>
</evidence>
<evidence type="ECO:0000256" key="4">
    <source>
        <dbReference type="ARBA" id="ARBA00023002"/>
    </source>
</evidence>
<dbReference type="PANTHER" id="PTHR47955">
    <property type="entry name" value="CYTOCHROME P450 FAMILY 71 PROTEIN"/>
    <property type="match status" value="1"/>
</dbReference>
<gene>
    <name evidence="7" type="ORF">AMTR_s01717p00007060</name>
</gene>
<dbReference type="AlphaFoldDB" id="W1NYL3"/>